<dbReference type="EMBL" id="BMSA01000001">
    <property type="protein sequence ID" value="GGT32101.1"/>
    <property type="molecule type" value="Genomic_DNA"/>
</dbReference>
<reference evidence="3" key="2">
    <citation type="submission" date="2020-09" db="EMBL/GenBank/DDBJ databases">
        <authorList>
            <person name="Sun Q."/>
            <person name="Ohkuma M."/>
        </authorList>
    </citation>
    <scope>NUCLEOTIDE SEQUENCE</scope>
    <source>
        <strain evidence="3">JCM 4125</strain>
    </source>
</reference>
<evidence type="ECO:0000256" key="1">
    <source>
        <dbReference type="SAM" id="SignalP"/>
    </source>
</evidence>
<keyword evidence="4" id="KW-1185">Reference proteome</keyword>
<comment type="caution">
    <text evidence="3">The sequence shown here is derived from an EMBL/GenBank/DDBJ whole genome shotgun (WGS) entry which is preliminary data.</text>
</comment>
<feature type="chain" id="PRO_5037732396" description="Glycoside-hydrolase family GH114 TIM-barrel domain-containing protein" evidence="1">
    <location>
        <begin position="35"/>
        <end position="285"/>
    </location>
</feature>
<dbReference type="PANTHER" id="PTHR35273:SF2">
    <property type="entry name" value="ALPHA-GALACTOSIDASE"/>
    <property type="match status" value="1"/>
</dbReference>
<evidence type="ECO:0000259" key="2">
    <source>
        <dbReference type="Pfam" id="PF03537"/>
    </source>
</evidence>
<dbReference type="InterPro" id="IPR004352">
    <property type="entry name" value="GH114_TIM-barrel"/>
</dbReference>
<dbReference type="SUPFAM" id="SSF51445">
    <property type="entry name" value="(Trans)glycosidases"/>
    <property type="match status" value="1"/>
</dbReference>
<dbReference type="Pfam" id="PF03537">
    <property type="entry name" value="Glyco_hydro_114"/>
    <property type="match status" value="1"/>
</dbReference>
<feature type="signal peptide" evidence="1">
    <location>
        <begin position="1"/>
        <end position="34"/>
    </location>
</feature>
<keyword evidence="1" id="KW-0732">Signal</keyword>
<dbReference type="RefSeq" id="WP_373299156.1">
    <property type="nucleotide sequence ID" value="NZ_BMSA01000001.1"/>
</dbReference>
<evidence type="ECO:0000313" key="4">
    <source>
        <dbReference type="Proteomes" id="UP000646776"/>
    </source>
</evidence>
<sequence length="285" mass="30762">MSLNLPHHRPRRSATVPTALAALALLLTSCSGNADPDPAPDSAPTPAEVTLPPVGEGFDYQLGGAYTPPPGTSIVARDHTASPAPGMYNICYVNAFQAQPDAEGEWDDDLLLRDADGEVVIDRDWDEALLDIRTDAKRERVARKVDAWIDACAAKGFDAVEPDNYDTYTRAPDGLLTADDAKAFLALLADHAHSVGLAVAQKNTAELAADRAKVGLDFAVVEECGMYDECGDYTEAFGRHVVDVEYDERGMRKACAGWGDEISVVRRDRDVLPEGEPGHVRRTCP</sequence>
<dbReference type="PANTHER" id="PTHR35273">
    <property type="entry name" value="ALPHA-1,4 POLYGALACTOSAMINIDASE, PUTATIVE (AFU_ORTHOLOGUE AFUA_3G07890)-RELATED"/>
    <property type="match status" value="1"/>
</dbReference>
<proteinExistence type="predicted"/>
<feature type="domain" description="Glycoside-hydrolase family GH114 TIM-barrel" evidence="2">
    <location>
        <begin position="58"/>
        <end position="271"/>
    </location>
</feature>
<name>A0A918LPZ6_9ACTN</name>
<organism evidence="3 4">
    <name type="scientific">Streptomyces phaeofaciens</name>
    <dbReference type="NCBI Taxonomy" id="68254"/>
    <lineage>
        <taxon>Bacteria</taxon>
        <taxon>Bacillati</taxon>
        <taxon>Actinomycetota</taxon>
        <taxon>Actinomycetes</taxon>
        <taxon>Kitasatosporales</taxon>
        <taxon>Streptomycetaceae</taxon>
        <taxon>Streptomyces</taxon>
    </lineage>
</organism>
<dbReference type="Gene3D" id="3.20.20.70">
    <property type="entry name" value="Aldolase class I"/>
    <property type="match status" value="1"/>
</dbReference>
<dbReference type="Proteomes" id="UP000646776">
    <property type="component" value="Unassembled WGS sequence"/>
</dbReference>
<protein>
    <recommendedName>
        <fullName evidence="2">Glycoside-hydrolase family GH114 TIM-barrel domain-containing protein</fullName>
    </recommendedName>
</protein>
<accession>A0A918LPZ6</accession>
<gene>
    <name evidence="3" type="ORF">GCM10010226_05330</name>
</gene>
<dbReference type="InterPro" id="IPR017853">
    <property type="entry name" value="GH"/>
</dbReference>
<dbReference type="AlphaFoldDB" id="A0A918LPZ6"/>
<evidence type="ECO:0000313" key="3">
    <source>
        <dbReference type="EMBL" id="GGT32101.1"/>
    </source>
</evidence>
<reference evidence="3" key="1">
    <citation type="journal article" date="2014" name="Int. J. Syst. Evol. Microbiol.">
        <title>Complete genome sequence of Corynebacterium casei LMG S-19264T (=DSM 44701T), isolated from a smear-ripened cheese.</title>
        <authorList>
            <consortium name="US DOE Joint Genome Institute (JGI-PGF)"/>
            <person name="Walter F."/>
            <person name="Albersmeier A."/>
            <person name="Kalinowski J."/>
            <person name="Ruckert C."/>
        </authorList>
    </citation>
    <scope>NUCLEOTIDE SEQUENCE</scope>
    <source>
        <strain evidence="3">JCM 4125</strain>
    </source>
</reference>
<dbReference type="InterPro" id="IPR013785">
    <property type="entry name" value="Aldolase_TIM"/>
</dbReference>